<keyword evidence="1" id="KW-0175">Coiled coil</keyword>
<evidence type="ECO:0000256" key="2">
    <source>
        <dbReference type="SAM" id="SignalP"/>
    </source>
</evidence>
<reference evidence="3 4" key="1">
    <citation type="journal article" date="2009" name="Infect. Immun.">
        <title>Comparative genomics reveal extensive transposon-mediated genomic plasticity and diversity among potential effector proteins within the genus Coxiella.</title>
        <authorList>
            <person name="Beare P.A."/>
            <person name="Unsworth N."/>
            <person name="Andoh M."/>
            <person name="Voth D.E."/>
            <person name="Omsland A."/>
            <person name="Gilk S.D."/>
            <person name="Williams K.P."/>
            <person name="Sobral B.W."/>
            <person name="Kupko J.J.III."/>
            <person name="Porcella S.F."/>
            <person name="Samuel J.E."/>
            <person name="Heinzen R.A."/>
        </authorList>
    </citation>
    <scope>NUCLEOTIDE SEQUENCE [LARGE SCALE GENOMIC DNA]</scope>
    <source>
        <strain evidence="3 4">Dugway 5J108-111</strain>
    </source>
</reference>
<name>A9KDF4_COXBN</name>
<evidence type="ECO:0000256" key="1">
    <source>
        <dbReference type="SAM" id="Coils"/>
    </source>
</evidence>
<dbReference type="AlphaFoldDB" id="A9KDF4"/>
<feature type="chain" id="PRO_5002740156" evidence="2">
    <location>
        <begin position="23"/>
        <end position="518"/>
    </location>
</feature>
<dbReference type="EMBL" id="CP000733">
    <property type="protein sequence ID" value="ABS78197.1"/>
    <property type="molecule type" value="Genomic_DNA"/>
</dbReference>
<accession>A9KDF4</accession>
<feature type="coiled-coil region" evidence="1">
    <location>
        <begin position="37"/>
        <end position="71"/>
    </location>
</feature>
<dbReference type="RefSeq" id="WP_011996514.1">
    <property type="nucleotide sequence ID" value="NC_009727.1"/>
</dbReference>
<organism evidence="3 4">
    <name type="scientific">Coxiella burnetii (strain Dugway 5J108-111)</name>
    <dbReference type="NCBI Taxonomy" id="434922"/>
    <lineage>
        <taxon>Bacteria</taxon>
        <taxon>Pseudomonadati</taxon>
        <taxon>Pseudomonadota</taxon>
        <taxon>Gammaproteobacteria</taxon>
        <taxon>Legionellales</taxon>
        <taxon>Coxiellaceae</taxon>
        <taxon>Coxiella</taxon>
    </lineage>
</organism>
<dbReference type="Proteomes" id="UP000008555">
    <property type="component" value="Chromosome"/>
</dbReference>
<keyword evidence="2" id="KW-0732">Signal</keyword>
<evidence type="ECO:0000313" key="3">
    <source>
        <dbReference type="EMBL" id="ABS78197.1"/>
    </source>
</evidence>
<sequence length="518" mass="57284">MKFLIAVSLLVAALFISFPGDARSRKTPTEDEIRRTLQTVTRQEKALRREVNDLQVELNKVKTRKHAEQKKSTANTLARPGALEEDIDLGHAPYGYFGALRFRHGITITTSPLLGLKSAFNASDLLYEYPSMNEDLLLLRQRQYFERHLLEVGDTLDNRAIVVLSGALEGQIIHRRDFDHRTRGDVNLTTAELDIMPMFSTWANGLIVLDYDDSLPATGSRVTNARIYLSRGFLTIGNLAVSPLYFTLGQMYVPFGKYGSAMLTTPLTKSLARIEARAAVLGYYHQGFYTSVYGFQGSKTSGSDHVFRQGGLNSGYQNGGFDIGAGYVTNIADSEGMQDNGIPPFVTTFLPGNIRRDVLTQFGGFGETPSGNNLQHSVPALNGHMEFSHGPLGVLLEYITAVRSFAPQDVTFNGAGAFIRVMHAEIDFTTHYHNKPILFGFAYGQTWQALAFNLPKNSYSFVISTSIWKNTMAGIEFRHDVNYARTALASTTGSSLPVPPANIGGHRNMITLQFGAYF</sequence>
<dbReference type="KEGG" id="cbd:CBUD_0304"/>
<proteinExistence type="predicted"/>
<protein>
    <submittedName>
        <fullName evidence="3">Uncharacterized protein</fullName>
    </submittedName>
</protein>
<feature type="signal peptide" evidence="2">
    <location>
        <begin position="1"/>
        <end position="22"/>
    </location>
</feature>
<gene>
    <name evidence="3" type="ordered locus">CBUD_0304</name>
</gene>
<dbReference type="NCBIfam" id="NF033652">
    <property type="entry name" value="LbtU_sider_porin"/>
    <property type="match status" value="1"/>
</dbReference>
<evidence type="ECO:0000313" key="4">
    <source>
        <dbReference type="Proteomes" id="UP000008555"/>
    </source>
</evidence>
<dbReference type="HOGENOM" id="CLU_035501_0_0_6"/>